<dbReference type="InterPro" id="IPR003439">
    <property type="entry name" value="ABC_transporter-like_ATP-bd"/>
</dbReference>
<keyword evidence="7 10" id="KW-1133">Transmembrane helix</keyword>
<feature type="transmembrane region" description="Helical" evidence="10">
    <location>
        <begin position="966"/>
        <end position="983"/>
    </location>
</feature>
<proteinExistence type="inferred from homology"/>
<evidence type="ECO:0000256" key="10">
    <source>
        <dbReference type="SAM" id="Phobius"/>
    </source>
</evidence>
<dbReference type="EMBL" id="AZST01000741">
    <property type="protein sequence ID" value="KEP47439.1"/>
    <property type="molecule type" value="Genomic_DNA"/>
</dbReference>
<dbReference type="SUPFAM" id="SSF90123">
    <property type="entry name" value="ABC transporter transmembrane region"/>
    <property type="match status" value="2"/>
</dbReference>
<dbReference type="GO" id="GO:0016020">
    <property type="term" value="C:membrane"/>
    <property type="evidence" value="ECO:0007669"/>
    <property type="project" value="UniProtKB-SubCell"/>
</dbReference>
<feature type="transmembrane region" description="Helical" evidence="10">
    <location>
        <begin position="295"/>
        <end position="319"/>
    </location>
</feature>
<dbReference type="GO" id="GO:0140359">
    <property type="term" value="F:ABC-type transporter activity"/>
    <property type="evidence" value="ECO:0007669"/>
    <property type="project" value="InterPro"/>
</dbReference>
<dbReference type="PANTHER" id="PTHR24223">
    <property type="entry name" value="ATP-BINDING CASSETTE SUB-FAMILY C"/>
    <property type="match status" value="1"/>
</dbReference>
<dbReference type="SUPFAM" id="SSF52540">
    <property type="entry name" value="P-loop containing nucleoside triphosphate hydrolases"/>
    <property type="match status" value="2"/>
</dbReference>
<dbReference type="CDD" id="cd03244">
    <property type="entry name" value="ABCC_MRP_domain2"/>
    <property type="match status" value="1"/>
</dbReference>
<evidence type="ECO:0000256" key="5">
    <source>
        <dbReference type="ARBA" id="ARBA00022741"/>
    </source>
</evidence>
<dbReference type="Proteomes" id="UP000027456">
    <property type="component" value="Unassembled WGS sequence"/>
</dbReference>
<feature type="region of interest" description="Disordered" evidence="9">
    <location>
        <begin position="494"/>
        <end position="522"/>
    </location>
</feature>
<comment type="similarity">
    <text evidence="2">Belongs to the ABC transporter superfamily. ABCC family. Conjugate transporter (TC 3.A.1.208) subfamily.</text>
</comment>
<evidence type="ECO:0000259" key="11">
    <source>
        <dbReference type="PROSITE" id="PS50893"/>
    </source>
</evidence>
<feature type="domain" description="ABC transmembrane type-1" evidence="12">
    <location>
        <begin position="164"/>
        <end position="447"/>
    </location>
</feature>
<dbReference type="InterPro" id="IPR050173">
    <property type="entry name" value="ABC_transporter_C-like"/>
</dbReference>
<evidence type="ECO:0000256" key="3">
    <source>
        <dbReference type="ARBA" id="ARBA00022448"/>
    </source>
</evidence>
<dbReference type="Gene3D" id="1.20.1560.10">
    <property type="entry name" value="ABC transporter type 1, transmembrane domain"/>
    <property type="match status" value="2"/>
</dbReference>
<dbReference type="Pfam" id="PF00664">
    <property type="entry name" value="ABC_membrane"/>
    <property type="match status" value="2"/>
</dbReference>
<keyword evidence="5" id="KW-0547">Nucleotide-binding</keyword>
<dbReference type="PROSITE" id="PS00211">
    <property type="entry name" value="ABC_TRANSPORTER_1"/>
    <property type="match status" value="2"/>
</dbReference>
<reference evidence="13 14" key="1">
    <citation type="submission" date="2013-12" db="EMBL/GenBank/DDBJ databases">
        <authorList>
            <person name="Cubeta M."/>
            <person name="Pakala S."/>
            <person name="Fedorova N."/>
            <person name="Thomas E."/>
            <person name="Dean R."/>
            <person name="Jabaji S."/>
            <person name="Neate S."/>
            <person name="Toda T."/>
            <person name="Tavantzis S."/>
            <person name="Vilgalys R."/>
            <person name="Bharathan N."/>
            <person name="Pakala S."/>
            <person name="Losada L.S."/>
            <person name="Zafar N."/>
            <person name="Nierman W."/>
        </authorList>
    </citation>
    <scope>NUCLEOTIDE SEQUENCE [LARGE SCALE GENOMIC DNA]</scope>
    <source>
        <strain evidence="13 14">123E</strain>
    </source>
</reference>
<evidence type="ECO:0000256" key="8">
    <source>
        <dbReference type="ARBA" id="ARBA00023136"/>
    </source>
</evidence>
<evidence type="ECO:0000313" key="14">
    <source>
        <dbReference type="Proteomes" id="UP000027456"/>
    </source>
</evidence>
<feature type="region of interest" description="Disordered" evidence="9">
    <location>
        <begin position="789"/>
        <end position="819"/>
    </location>
</feature>
<keyword evidence="4 10" id="KW-0812">Transmembrane</keyword>
<evidence type="ECO:0000256" key="9">
    <source>
        <dbReference type="SAM" id="MobiDB-lite"/>
    </source>
</evidence>
<keyword evidence="6" id="KW-0067">ATP-binding</keyword>
<evidence type="ECO:0000256" key="6">
    <source>
        <dbReference type="ARBA" id="ARBA00022840"/>
    </source>
</evidence>
<dbReference type="CDD" id="cd18606">
    <property type="entry name" value="ABC_6TM_YOR1_D2_like"/>
    <property type="match status" value="1"/>
</dbReference>
<keyword evidence="3" id="KW-0813">Transport</keyword>
<keyword evidence="8 10" id="KW-0472">Membrane</keyword>
<feature type="compositionally biased region" description="Polar residues" evidence="9">
    <location>
        <begin position="737"/>
        <end position="754"/>
    </location>
</feature>
<feature type="transmembrane region" description="Helical" evidence="10">
    <location>
        <begin position="1080"/>
        <end position="1099"/>
    </location>
</feature>
<evidence type="ECO:0000256" key="7">
    <source>
        <dbReference type="ARBA" id="ARBA00022989"/>
    </source>
</evidence>
<evidence type="ECO:0000256" key="1">
    <source>
        <dbReference type="ARBA" id="ARBA00004141"/>
    </source>
</evidence>
<keyword evidence="14" id="KW-1185">Reference proteome</keyword>
<evidence type="ECO:0000256" key="4">
    <source>
        <dbReference type="ARBA" id="ARBA00022692"/>
    </source>
</evidence>
<dbReference type="InterPro" id="IPR017871">
    <property type="entry name" value="ABC_transporter-like_CS"/>
</dbReference>
<dbReference type="PANTHER" id="PTHR24223:SF456">
    <property type="entry name" value="MULTIDRUG RESISTANCE-ASSOCIATED PROTEIN LETHAL(2)03659"/>
    <property type="match status" value="1"/>
</dbReference>
<dbReference type="OrthoDB" id="6500128at2759"/>
<dbReference type="SMART" id="SM00382">
    <property type="entry name" value="AAA"/>
    <property type="match status" value="2"/>
</dbReference>
<dbReference type="PROSITE" id="PS50929">
    <property type="entry name" value="ABC_TM1F"/>
    <property type="match status" value="2"/>
</dbReference>
<dbReference type="InterPro" id="IPR011527">
    <property type="entry name" value="ABC1_TM_dom"/>
</dbReference>
<dbReference type="FunFam" id="3.40.50.300:FF:000565">
    <property type="entry name" value="ABC bile acid transporter"/>
    <property type="match status" value="1"/>
</dbReference>
<evidence type="ECO:0000256" key="2">
    <source>
        <dbReference type="ARBA" id="ARBA00009726"/>
    </source>
</evidence>
<dbReference type="PROSITE" id="PS50893">
    <property type="entry name" value="ABC_TRANSPORTER_2"/>
    <property type="match status" value="2"/>
</dbReference>
<feature type="compositionally biased region" description="Basic and acidic residues" evidence="9">
    <location>
        <begin position="500"/>
        <end position="522"/>
    </location>
</feature>
<protein>
    <submittedName>
        <fullName evidence="13">ABC transporter protein YOR1</fullName>
    </submittedName>
</protein>
<comment type="subcellular location">
    <subcellularLocation>
        <location evidence="1">Membrane</location>
        <topology evidence="1">Multi-pass membrane protein</topology>
    </subcellularLocation>
</comment>
<comment type="caution">
    <text evidence="13">The sequence shown here is derived from an EMBL/GenBank/DDBJ whole genome shotgun (WGS) entry which is preliminary data.</text>
</comment>
<feature type="region of interest" description="Disordered" evidence="9">
    <location>
        <begin position="737"/>
        <end position="756"/>
    </location>
</feature>
<dbReference type="FunFam" id="3.40.50.300:FF:000997">
    <property type="entry name" value="Multidrug resistance-associated protein 1"/>
    <property type="match status" value="1"/>
</dbReference>
<feature type="domain" description="ABC transporter" evidence="11">
    <location>
        <begin position="510"/>
        <end position="739"/>
    </location>
</feature>
<accession>A0A074RKT7</accession>
<dbReference type="InterPro" id="IPR003593">
    <property type="entry name" value="AAA+_ATPase"/>
</dbReference>
<dbReference type="CDD" id="cd18597">
    <property type="entry name" value="ABC_6TM_YOR1_D1_like"/>
    <property type="match status" value="1"/>
</dbReference>
<dbReference type="HOGENOM" id="CLU_000604_27_3_1"/>
<gene>
    <name evidence="13" type="ORF">V565_155640</name>
</gene>
<sequence>MIRAPPSSHTRAFITPQSYRIYPKETRMDHRLDEGINNERYRKHWYQLWLPSTRPAPPPASLADAPMTPLASASFLSILTYAWLTPLMTLGWQRTLQAPDLWRVSPEEEAGWLSQSLDEAWARRVEKAKVNPEERKRRFGLGSRDDSGPSLALALNDVLGRRFWIGGLFKVVGDVSQLMAPLLIKAIIRFAQERSRGGPDAPHIGQGVGLAIGLPLLTICASVCTHQFFWRSMTSGVAARAALIASIYSRGLRFGPGETQYDLINHVSTDISRVDYCAQWFHAIWTAPIQISICLILLCLQLGPAALAGFSLFVFLTPIQKALMSHQLRLRKKSMVHTDARASLLRELLGSMRIVKVCAYEAQFEDRLEKTRKNELQGIRSMVFIKAANQALAFAIPTLAAVLSFVTYAATNDAGLDPAIIFPSTALFQLLRQPLMLLPRALSSLVDAKNALDRLKPIFLTKTIGTQLNMDLGQEDALTVQDAEWVWYQQPKAKAGKGKGKGESLEKTLNEKQDQNKSDDQRADKTISFRITDVSLKISRGSVVGIVGQVGSGKSSLLLGLLGEMPQTRGSVSFGGKTAYCSQMAWIQNATLRDNVVFGRPWDEDRYWASIRDASLDLDLELLPDSDLTEIGEKGINLSGGQKQRVNIARALYDNSAEIFLLDDPLSAVDAHVGHALFHNAVLRNLKARGKTVLLVTHALHFLPAVDCVYTLENVCSTKNELSEDSGKDADLSEDQITLSDQSATPRASSTPSIESGRIAERGTYEQLLRAGGAFAKLVEEFGKGDVQDNDEAIHENKEGIRDESKSIPKKSRKGAGTGKLEGKLIKAEKRTTGSLEWTVYRRYVAFGLPWVTIPIVLLSIIIAQGCFAVNKYWLVWWQNNSFEQSSRIYMVGYAALGLGYAVFALIMGITLGCLSYESSKHLHKQALNRVFHAPMSFFDTTPLGRILGVFGKDVDTIDNNLSDSIRMFIFTISLALTSVVMITILEYYFVAIAIFILILYQYFASFYRASSREIKRLDSNLRSLLYSHFSESLTGLATIRAYGEVEHFLKDNKYYIDLENRALFLVSANQRWLAIRLDFLGSLLVFSAGVMSVVGIHGVSPSEIGLILSTLMSLVQVMGMMTRQSAEVENYMNSVERVLQYTSSGDIPQEKPYVLIDKAPPNTWPSHGAIEFRDLVMSYRSGLPPVLRGVSLSVRGGEKIAVVGRTGAGKSSLMTALFRIVELTSGSILIDGLDISQMGLGALRSKIAIIPQEAGIFSGTIRSNMDPFSEHDDATLHDALRRSHLLGQSTSSLTLDSPITVEGANLSVGQRSLLSLARALVKQSKILVLDEATASVDLETDSRIQMTIQTEFADRTLLCIAHRLRTIINYDRVVVMDQGQIVEVGTPVELFSNQSGIFRSMCDQSGIDAQEMARSRGTP</sequence>
<dbReference type="GO" id="GO:0005524">
    <property type="term" value="F:ATP binding"/>
    <property type="evidence" value="ECO:0007669"/>
    <property type="project" value="UniProtKB-KW"/>
</dbReference>
<feature type="domain" description="ABC transporter" evidence="11">
    <location>
        <begin position="1171"/>
        <end position="1404"/>
    </location>
</feature>
<dbReference type="FunFam" id="1.20.1560.10:FF:000010">
    <property type="entry name" value="Multidrug resistance-associated ABC transporter"/>
    <property type="match status" value="1"/>
</dbReference>
<dbReference type="STRING" id="1423351.A0A074RKT7"/>
<dbReference type="GO" id="GO:0016887">
    <property type="term" value="F:ATP hydrolysis activity"/>
    <property type="evidence" value="ECO:0007669"/>
    <property type="project" value="InterPro"/>
</dbReference>
<dbReference type="InterPro" id="IPR027417">
    <property type="entry name" value="P-loop_NTPase"/>
</dbReference>
<dbReference type="InterPro" id="IPR036640">
    <property type="entry name" value="ABC1_TM_sf"/>
</dbReference>
<dbReference type="Gene3D" id="3.40.50.300">
    <property type="entry name" value="P-loop containing nucleotide triphosphate hydrolases"/>
    <property type="match status" value="2"/>
</dbReference>
<feature type="compositionally biased region" description="Basic and acidic residues" evidence="9">
    <location>
        <begin position="789"/>
        <end position="807"/>
    </location>
</feature>
<feature type="transmembrane region" description="Helical" evidence="10">
    <location>
        <begin position="844"/>
        <end position="871"/>
    </location>
</feature>
<evidence type="ECO:0000313" key="13">
    <source>
        <dbReference type="EMBL" id="KEP47439.1"/>
    </source>
</evidence>
<evidence type="ECO:0000259" key="12">
    <source>
        <dbReference type="PROSITE" id="PS50929"/>
    </source>
</evidence>
<feature type="domain" description="ABC transmembrane type-1" evidence="12">
    <location>
        <begin position="854"/>
        <end position="1131"/>
    </location>
</feature>
<name>A0A074RKT7_9AGAM</name>
<dbReference type="Pfam" id="PF00005">
    <property type="entry name" value="ABC_tran"/>
    <property type="match status" value="2"/>
</dbReference>
<organism evidence="13 14">
    <name type="scientific">Rhizoctonia solani 123E</name>
    <dbReference type="NCBI Taxonomy" id="1423351"/>
    <lineage>
        <taxon>Eukaryota</taxon>
        <taxon>Fungi</taxon>
        <taxon>Dikarya</taxon>
        <taxon>Basidiomycota</taxon>
        <taxon>Agaricomycotina</taxon>
        <taxon>Agaricomycetes</taxon>
        <taxon>Cantharellales</taxon>
        <taxon>Ceratobasidiaceae</taxon>
        <taxon>Rhizoctonia</taxon>
    </lineage>
</organism>
<feature type="transmembrane region" description="Helical" evidence="10">
    <location>
        <begin position="891"/>
        <end position="915"/>
    </location>
</feature>